<evidence type="ECO:0000256" key="1">
    <source>
        <dbReference type="ARBA" id="ARBA00022679"/>
    </source>
</evidence>
<keyword evidence="2" id="KW-0012">Acyltransferase</keyword>
<dbReference type="Proteomes" id="UP000294508">
    <property type="component" value="Unassembled WGS sequence"/>
</dbReference>
<dbReference type="PANTHER" id="PTHR43792:SF8">
    <property type="entry name" value="[RIBOSOMAL PROTEIN US5]-ALANINE N-ACETYLTRANSFERASE"/>
    <property type="match status" value="1"/>
</dbReference>
<dbReference type="SUPFAM" id="SSF55729">
    <property type="entry name" value="Acyl-CoA N-acyltransferases (Nat)"/>
    <property type="match status" value="2"/>
</dbReference>
<protein>
    <submittedName>
        <fullName evidence="5">RimJ/RimL family protein N-acetyltransferase</fullName>
    </submittedName>
</protein>
<dbReference type="InterPro" id="IPR051531">
    <property type="entry name" value="N-acetyltransferase"/>
</dbReference>
<accession>A0A4R2HTK6</accession>
<dbReference type="PANTHER" id="PTHR43792">
    <property type="entry name" value="GNAT FAMILY, PUTATIVE (AFU_ORTHOLOGUE AFUA_3G00765)-RELATED-RELATED"/>
    <property type="match status" value="1"/>
</dbReference>
<feature type="domain" description="N-acetyltransferase" evidence="4">
    <location>
        <begin position="15"/>
        <end position="161"/>
    </location>
</feature>
<proteinExistence type="inferred from homology"/>
<reference evidence="5 6" key="1">
    <citation type="journal article" date="2015" name="Stand. Genomic Sci.">
        <title>Genomic Encyclopedia of Bacterial and Archaeal Type Strains, Phase III: the genomes of soil and plant-associated and newly described type strains.</title>
        <authorList>
            <person name="Whitman W.B."/>
            <person name="Woyke T."/>
            <person name="Klenk H.P."/>
            <person name="Zhou Y."/>
            <person name="Lilburn T.G."/>
            <person name="Beck B.J."/>
            <person name="De Vos P."/>
            <person name="Vandamme P."/>
            <person name="Eisen J.A."/>
            <person name="Garrity G."/>
            <person name="Hugenholtz P."/>
            <person name="Kyrpides N.C."/>
        </authorList>
    </citation>
    <scope>NUCLEOTIDE SEQUENCE [LARGE SCALE GENOMIC DNA]</scope>
    <source>
        <strain evidence="5 6">VKM Ac-2572</strain>
    </source>
</reference>
<evidence type="ECO:0000256" key="3">
    <source>
        <dbReference type="ARBA" id="ARBA00038502"/>
    </source>
</evidence>
<dbReference type="Gene3D" id="3.40.630.30">
    <property type="match status" value="2"/>
</dbReference>
<evidence type="ECO:0000313" key="5">
    <source>
        <dbReference type="EMBL" id="TCO34346.1"/>
    </source>
</evidence>
<sequence>MPIPAEHPVLTDGVVTLRAPRPDDVQGQVERHLEDPDRGFDEDDARRWIGYGITEAWKTGERFAFVIEYQGRYAGTASLQPDADGNARVHYGLSRWARGAGVASRAVRLLLEFGFSTCGFHVVHWWARVGNWPSRRVAWATGFRMGELIPELAEEGGRRVDAWTGWIGPTDPREPRRPWFEIPVLETPRLRLRAWREDEIERIATARTNQATAHFLPFIPQPFTAADARFWLKDMAEQAAAGRRFNWCLADADTDLGLGNLTLFNIYRDAVRDAELGYWAHPEAQGRGVMTEAIERVARWYFAPETEGGLAGRKLVIRTAATNTAARRVAEKAGFQHVGTEREAFPLAGRTLDARVTYDLLASDVPQQS</sequence>
<dbReference type="GO" id="GO:0016747">
    <property type="term" value="F:acyltransferase activity, transferring groups other than amino-acyl groups"/>
    <property type="evidence" value="ECO:0007669"/>
    <property type="project" value="InterPro"/>
</dbReference>
<dbReference type="EMBL" id="SLWN01000002">
    <property type="protein sequence ID" value="TCO34346.1"/>
    <property type="molecule type" value="Genomic_DNA"/>
</dbReference>
<keyword evidence="6" id="KW-1185">Reference proteome</keyword>
<dbReference type="InterPro" id="IPR000182">
    <property type="entry name" value="GNAT_dom"/>
</dbReference>
<comment type="similarity">
    <text evidence="3">Belongs to the acetyltransferase family. RimJ subfamily.</text>
</comment>
<dbReference type="InterPro" id="IPR016181">
    <property type="entry name" value="Acyl_CoA_acyltransferase"/>
</dbReference>
<dbReference type="PROSITE" id="PS51186">
    <property type="entry name" value="GNAT"/>
    <property type="match status" value="2"/>
</dbReference>
<organism evidence="5 6">
    <name type="scientific">Kribbella steppae</name>
    <dbReference type="NCBI Taxonomy" id="2512223"/>
    <lineage>
        <taxon>Bacteria</taxon>
        <taxon>Bacillati</taxon>
        <taxon>Actinomycetota</taxon>
        <taxon>Actinomycetes</taxon>
        <taxon>Propionibacteriales</taxon>
        <taxon>Kribbellaceae</taxon>
        <taxon>Kribbella</taxon>
    </lineage>
</organism>
<evidence type="ECO:0000259" key="4">
    <source>
        <dbReference type="PROSITE" id="PS51186"/>
    </source>
</evidence>
<keyword evidence="1 5" id="KW-0808">Transferase</keyword>
<gene>
    <name evidence="5" type="ORF">EV652_102412</name>
</gene>
<comment type="caution">
    <text evidence="5">The sequence shown here is derived from an EMBL/GenBank/DDBJ whole genome shotgun (WGS) entry which is preliminary data.</text>
</comment>
<evidence type="ECO:0000313" key="6">
    <source>
        <dbReference type="Proteomes" id="UP000294508"/>
    </source>
</evidence>
<feature type="domain" description="N-acetyltransferase" evidence="4">
    <location>
        <begin position="201"/>
        <end position="353"/>
    </location>
</feature>
<dbReference type="AlphaFoldDB" id="A0A4R2HTK6"/>
<evidence type="ECO:0000256" key="2">
    <source>
        <dbReference type="ARBA" id="ARBA00023315"/>
    </source>
</evidence>
<dbReference type="Pfam" id="PF13302">
    <property type="entry name" value="Acetyltransf_3"/>
    <property type="match status" value="2"/>
</dbReference>
<dbReference type="RefSeq" id="WP_242001609.1">
    <property type="nucleotide sequence ID" value="NZ_SLWN01000002.1"/>
</dbReference>
<name>A0A4R2HTK6_9ACTN</name>